<dbReference type="CDD" id="cd01833">
    <property type="entry name" value="XynB_like"/>
    <property type="match status" value="1"/>
</dbReference>
<dbReference type="SUPFAM" id="SSF52266">
    <property type="entry name" value="SGNH hydrolase"/>
    <property type="match status" value="1"/>
</dbReference>
<keyword evidence="4" id="KW-1185">Reference proteome</keyword>
<proteinExistence type="predicted"/>
<evidence type="ECO:0000259" key="2">
    <source>
        <dbReference type="Pfam" id="PF13472"/>
    </source>
</evidence>
<dbReference type="InterPro" id="IPR036514">
    <property type="entry name" value="SGNH_hydro_sf"/>
</dbReference>
<feature type="domain" description="SGNH hydrolase-type esterase" evidence="2">
    <location>
        <begin position="33"/>
        <end position="214"/>
    </location>
</feature>
<sequence length="230" mass="24605">MAKMGRATWLLTALAVASSMVAAQSPAIKIMPLGDSITGSPGCWRALLWRKLQDAKITNTDFVGTLPAQGCGFTYDGENEGHGGFLATGIVSNKQLPGWLSKTNPDVVMMHLGTNDVWNNKSPDEILAAFSTLLGQMRDSKKTMKILVAQIIPMNPPNCAQCAQGVVALNKAIPGWAAAKNTTDSPITVVDCWTGFDDAKDTNDGVHPNSSGNEKMANCWFDPLVRVLKS</sequence>
<dbReference type="InterPro" id="IPR051532">
    <property type="entry name" value="Ester_Hydrolysis_Enzymes"/>
</dbReference>
<keyword evidence="1" id="KW-0732">Signal</keyword>
<dbReference type="GO" id="GO:0004622">
    <property type="term" value="F:phosphatidylcholine lysophospholipase activity"/>
    <property type="evidence" value="ECO:0007669"/>
    <property type="project" value="TreeGrafter"/>
</dbReference>
<evidence type="ECO:0000313" key="4">
    <source>
        <dbReference type="Proteomes" id="UP000182658"/>
    </source>
</evidence>
<dbReference type="AlphaFoldDB" id="A0A1J7JEY9"/>
<dbReference type="PANTHER" id="PTHR30383">
    <property type="entry name" value="THIOESTERASE 1/PROTEASE 1/LYSOPHOSPHOLIPASE L1"/>
    <property type="match status" value="1"/>
</dbReference>
<gene>
    <name evidence="3" type="ORF">CONLIGDRAFT_678340</name>
</gene>
<dbReference type="InterPro" id="IPR013830">
    <property type="entry name" value="SGNH_hydro"/>
</dbReference>
<dbReference type="PANTHER" id="PTHR30383:SF2">
    <property type="entry name" value="CELLULOSE-BINDING PROTEIN"/>
    <property type="match status" value="1"/>
</dbReference>
<name>A0A1J7JEY9_9PEZI</name>
<dbReference type="InParanoid" id="A0A1J7JEY9"/>
<dbReference type="EMBL" id="KV875095">
    <property type="protein sequence ID" value="OIW31897.1"/>
    <property type="molecule type" value="Genomic_DNA"/>
</dbReference>
<dbReference type="Proteomes" id="UP000182658">
    <property type="component" value="Unassembled WGS sequence"/>
</dbReference>
<protein>
    <submittedName>
        <fullName evidence="3">SGNH hydrolase</fullName>
    </submittedName>
</protein>
<evidence type="ECO:0000256" key="1">
    <source>
        <dbReference type="SAM" id="SignalP"/>
    </source>
</evidence>
<organism evidence="3 4">
    <name type="scientific">Coniochaeta ligniaria NRRL 30616</name>
    <dbReference type="NCBI Taxonomy" id="1408157"/>
    <lineage>
        <taxon>Eukaryota</taxon>
        <taxon>Fungi</taxon>
        <taxon>Dikarya</taxon>
        <taxon>Ascomycota</taxon>
        <taxon>Pezizomycotina</taxon>
        <taxon>Sordariomycetes</taxon>
        <taxon>Sordariomycetidae</taxon>
        <taxon>Coniochaetales</taxon>
        <taxon>Coniochaetaceae</taxon>
        <taxon>Coniochaeta</taxon>
    </lineage>
</organism>
<feature type="signal peptide" evidence="1">
    <location>
        <begin position="1"/>
        <end position="23"/>
    </location>
</feature>
<feature type="chain" id="PRO_5012611195" evidence="1">
    <location>
        <begin position="24"/>
        <end position="230"/>
    </location>
</feature>
<dbReference type="Gene3D" id="3.40.50.1110">
    <property type="entry name" value="SGNH hydrolase"/>
    <property type="match status" value="1"/>
</dbReference>
<evidence type="ECO:0000313" key="3">
    <source>
        <dbReference type="EMBL" id="OIW31897.1"/>
    </source>
</evidence>
<reference evidence="3 4" key="1">
    <citation type="submission" date="2016-10" db="EMBL/GenBank/DDBJ databases">
        <title>Draft genome sequence of Coniochaeta ligniaria NRRL30616, a lignocellulolytic fungus for bioabatement of inhibitors in plant biomass hydrolysates.</title>
        <authorList>
            <consortium name="DOE Joint Genome Institute"/>
            <person name="Jimenez D.J."/>
            <person name="Hector R.E."/>
            <person name="Riley R."/>
            <person name="Sun H."/>
            <person name="Grigoriev I.V."/>
            <person name="Van Elsas J.D."/>
            <person name="Nichols N.N."/>
        </authorList>
    </citation>
    <scope>NUCLEOTIDE SEQUENCE [LARGE SCALE GENOMIC DNA]</scope>
    <source>
        <strain evidence="3 4">NRRL 30616</strain>
    </source>
</reference>
<keyword evidence="3" id="KW-0378">Hydrolase</keyword>
<accession>A0A1J7JEY9</accession>
<dbReference type="Pfam" id="PF13472">
    <property type="entry name" value="Lipase_GDSL_2"/>
    <property type="match status" value="1"/>
</dbReference>
<dbReference type="OrthoDB" id="2119228at2759"/>